<keyword evidence="10" id="KW-1185">Reference proteome</keyword>
<comment type="similarity">
    <text evidence="2">Belongs to the outer membrane factor (OMF) (TC 1.B.17) family.</text>
</comment>
<dbReference type="EMBL" id="JAOTJD010000003">
    <property type="protein sequence ID" value="MFD3262833.1"/>
    <property type="molecule type" value="Genomic_DNA"/>
</dbReference>
<evidence type="ECO:0000256" key="6">
    <source>
        <dbReference type="ARBA" id="ARBA00023136"/>
    </source>
</evidence>
<accession>A0ABW6CKQ8</accession>
<evidence type="ECO:0000256" key="2">
    <source>
        <dbReference type="ARBA" id="ARBA00007613"/>
    </source>
</evidence>
<evidence type="ECO:0000256" key="7">
    <source>
        <dbReference type="ARBA" id="ARBA00023237"/>
    </source>
</evidence>
<organism evidence="9 10">
    <name type="scientific">Phenylobacterium ferrooxidans</name>
    <dbReference type="NCBI Taxonomy" id="2982689"/>
    <lineage>
        <taxon>Bacteria</taxon>
        <taxon>Pseudomonadati</taxon>
        <taxon>Pseudomonadota</taxon>
        <taxon>Alphaproteobacteria</taxon>
        <taxon>Caulobacterales</taxon>
        <taxon>Caulobacteraceae</taxon>
        <taxon>Phenylobacterium</taxon>
    </lineage>
</organism>
<dbReference type="NCBIfam" id="TIGR01844">
    <property type="entry name" value="type_I_sec_TolC"/>
    <property type="match status" value="1"/>
</dbReference>
<dbReference type="PANTHER" id="PTHR30026">
    <property type="entry name" value="OUTER MEMBRANE PROTEIN TOLC"/>
    <property type="match status" value="1"/>
</dbReference>
<proteinExistence type="inferred from homology"/>
<gene>
    <name evidence="9" type="ORF">OCL97_02510</name>
</gene>
<comment type="subcellular location">
    <subcellularLocation>
        <location evidence="1">Cell outer membrane</location>
    </subcellularLocation>
</comment>
<comment type="caution">
    <text evidence="9">The sequence shown here is derived from an EMBL/GenBank/DDBJ whole genome shotgun (WGS) entry which is preliminary data.</text>
</comment>
<reference evidence="9 10" key="1">
    <citation type="submission" date="2022-09" db="EMBL/GenBank/DDBJ databases">
        <title>New species of Phenylobacterium.</title>
        <authorList>
            <person name="Mieszkin S."/>
        </authorList>
    </citation>
    <scope>NUCLEOTIDE SEQUENCE [LARGE SCALE GENOMIC DNA]</scope>
    <source>
        <strain evidence="9 10">HK31-G</strain>
    </source>
</reference>
<protein>
    <submittedName>
        <fullName evidence="9">TolC family outer membrane protein</fullName>
    </submittedName>
</protein>
<dbReference type="Gene3D" id="1.20.1600.10">
    <property type="entry name" value="Outer membrane efflux proteins (OEP)"/>
    <property type="match status" value="1"/>
</dbReference>
<name>A0ABW6CKQ8_9CAUL</name>
<evidence type="ECO:0000313" key="9">
    <source>
        <dbReference type="EMBL" id="MFD3262833.1"/>
    </source>
</evidence>
<keyword evidence="3" id="KW-0813">Transport</keyword>
<keyword evidence="7" id="KW-0998">Cell outer membrane</keyword>
<sequence>MILRRTGLVLVLGLTAGLAAPHSALALSLPEAIARAQNTNPGLAQSRAQSDVADARLAEARAGRLPSLILSGEAGEGRTDLGGFFGFGRTDVSPRAAALQLSQPLFTGGAVSAAIARARAGRDATLAQVGGAKALLAAQAAEAYVAVLSAREILGLNEAQVRQMGEIARQAELRFKGGETARTDVAQARARLAGARAGLARAQGDVARAHAHFVSVVGSEPEGLEPLASPPDIPTSLDEAMALALKSNPTLLAAQAQARAAQAGVRYAQAERFPSLALTATASSARDQFLPGYQADGVTVGVQGRWTLFAGGAINGRVGAARAGARGAQFGVVAAQAQVREAVVGAWADIGTARAVADAASDQAAAAEAALESVRHEVRVGQKPTLDQLDAEREVLAARSAVIAARGEAIVASYRLDALLQGG</sequence>
<dbReference type="Pfam" id="PF02321">
    <property type="entry name" value="OEP"/>
    <property type="match status" value="2"/>
</dbReference>
<feature type="chain" id="PRO_5047542258" evidence="8">
    <location>
        <begin position="27"/>
        <end position="423"/>
    </location>
</feature>
<keyword evidence="6" id="KW-0472">Membrane</keyword>
<keyword evidence="5" id="KW-0812">Transmembrane</keyword>
<dbReference type="SUPFAM" id="SSF56954">
    <property type="entry name" value="Outer membrane efflux proteins (OEP)"/>
    <property type="match status" value="1"/>
</dbReference>
<keyword evidence="4" id="KW-1134">Transmembrane beta strand</keyword>
<dbReference type="PANTHER" id="PTHR30026:SF22">
    <property type="entry name" value="OUTER MEMBRANE EFFLUX PROTEIN"/>
    <property type="match status" value="1"/>
</dbReference>
<evidence type="ECO:0000256" key="1">
    <source>
        <dbReference type="ARBA" id="ARBA00004442"/>
    </source>
</evidence>
<evidence type="ECO:0000256" key="4">
    <source>
        <dbReference type="ARBA" id="ARBA00022452"/>
    </source>
</evidence>
<evidence type="ECO:0000256" key="8">
    <source>
        <dbReference type="SAM" id="SignalP"/>
    </source>
</evidence>
<keyword evidence="8" id="KW-0732">Signal</keyword>
<dbReference type="InterPro" id="IPR010130">
    <property type="entry name" value="T1SS_OMP_TolC"/>
</dbReference>
<dbReference type="InterPro" id="IPR051906">
    <property type="entry name" value="TolC-like"/>
</dbReference>
<dbReference type="RefSeq" id="WP_377367298.1">
    <property type="nucleotide sequence ID" value="NZ_JAOTJD010000003.1"/>
</dbReference>
<evidence type="ECO:0000256" key="3">
    <source>
        <dbReference type="ARBA" id="ARBA00022448"/>
    </source>
</evidence>
<evidence type="ECO:0000313" key="10">
    <source>
        <dbReference type="Proteomes" id="UP001598130"/>
    </source>
</evidence>
<dbReference type="Proteomes" id="UP001598130">
    <property type="component" value="Unassembled WGS sequence"/>
</dbReference>
<feature type="signal peptide" evidence="8">
    <location>
        <begin position="1"/>
        <end position="26"/>
    </location>
</feature>
<dbReference type="InterPro" id="IPR003423">
    <property type="entry name" value="OMP_efflux"/>
</dbReference>
<evidence type="ECO:0000256" key="5">
    <source>
        <dbReference type="ARBA" id="ARBA00022692"/>
    </source>
</evidence>